<gene>
    <name evidence="2" type="ORF">Tdes44962_MAKER03058</name>
</gene>
<dbReference type="EMBL" id="RIBY02001912">
    <property type="protein sequence ID" value="KAH9827089.1"/>
    <property type="molecule type" value="Genomic_DNA"/>
</dbReference>
<feature type="compositionally biased region" description="Basic residues" evidence="1">
    <location>
        <begin position="1"/>
        <end position="11"/>
    </location>
</feature>
<name>A0A9W7SQW3_9PEZI</name>
<comment type="caution">
    <text evidence="2">The sequence shown here is derived from an EMBL/GenBank/DDBJ whole genome shotgun (WGS) entry which is preliminary data.</text>
</comment>
<proteinExistence type="predicted"/>
<feature type="compositionally biased region" description="Low complexity" evidence="1">
    <location>
        <begin position="12"/>
        <end position="31"/>
    </location>
</feature>
<feature type="region of interest" description="Disordered" evidence="1">
    <location>
        <begin position="1"/>
        <end position="40"/>
    </location>
</feature>
<keyword evidence="3" id="KW-1185">Reference proteome</keyword>
<evidence type="ECO:0000313" key="2">
    <source>
        <dbReference type="EMBL" id="KAH9827089.1"/>
    </source>
</evidence>
<sequence length="85" mass="8952">MLFSYKARRPTRPTAPARPAPNTAVGIAAPAAEEEEEDLADPVALDPDAELVVAPDTRLLVRDPVVTAVAAVVFPPTTPLERAVP</sequence>
<reference evidence="2 3" key="1">
    <citation type="journal article" date="2018" name="IMA Fungus">
        <title>IMA Genome-F 10: Nine draft genome sequences of Claviceps purpurea s.lat., including C. arundinis, C. humidiphila, and C. cf. spartinae, pseudomolecules for the pitch canker pathogen Fusarium circinatum, draft genome of Davidsoniella eucalypti, Grosmannia galeiformis, Quambalaria eucalypti, and Teratosphaeria destructans.</title>
        <authorList>
            <person name="Wingfield B.D."/>
            <person name="Liu M."/>
            <person name="Nguyen H.D."/>
            <person name="Lane F.A."/>
            <person name="Morgan S.W."/>
            <person name="De Vos L."/>
            <person name="Wilken P.M."/>
            <person name="Duong T.A."/>
            <person name="Aylward J."/>
            <person name="Coetzee M.P."/>
            <person name="Dadej K."/>
            <person name="De Beer Z.W."/>
            <person name="Findlay W."/>
            <person name="Havenga M."/>
            <person name="Kolarik M."/>
            <person name="Menzies J.G."/>
            <person name="Naidoo K."/>
            <person name="Pochopski O."/>
            <person name="Shoukouhi P."/>
            <person name="Santana Q.C."/>
            <person name="Seifert K.A."/>
            <person name="Soal N."/>
            <person name="Steenkamp E.T."/>
            <person name="Tatham C.T."/>
            <person name="van der Nest M.A."/>
            <person name="Wingfield M.J."/>
        </authorList>
    </citation>
    <scope>NUCLEOTIDE SEQUENCE [LARGE SCALE GENOMIC DNA]</scope>
    <source>
        <strain evidence="2">CMW44962</strain>
    </source>
</reference>
<evidence type="ECO:0000313" key="3">
    <source>
        <dbReference type="Proteomes" id="UP001138500"/>
    </source>
</evidence>
<reference evidence="2 3" key="2">
    <citation type="journal article" date="2021" name="Curr. Genet.">
        <title>Genetic response to nitrogen starvation in the aggressive Eucalyptus foliar pathogen Teratosphaeria destructans.</title>
        <authorList>
            <person name="Havenga M."/>
            <person name="Wingfield B.D."/>
            <person name="Wingfield M.J."/>
            <person name="Dreyer L.L."/>
            <person name="Roets F."/>
            <person name="Aylward J."/>
        </authorList>
    </citation>
    <scope>NUCLEOTIDE SEQUENCE [LARGE SCALE GENOMIC DNA]</scope>
    <source>
        <strain evidence="2">CMW44962</strain>
    </source>
</reference>
<protein>
    <submittedName>
        <fullName evidence="2">Uncharacterized protein</fullName>
    </submittedName>
</protein>
<dbReference type="AlphaFoldDB" id="A0A9W7SQW3"/>
<evidence type="ECO:0000256" key="1">
    <source>
        <dbReference type="SAM" id="MobiDB-lite"/>
    </source>
</evidence>
<organism evidence="2 3">
    <name type="scientific">Teratosphaeria destructans</name>
    <dbReference type="NCBI Taxonomy" id="418781"/>
    <lineage>
        <taxon>Eukaryota</taxon>
        <taxon>Fungi</taxon>
        <taxon>Dikarya</taxon>
        <taxon>Ascomycota</taxon>
        <taxon>Pezizomycotina</taxon>
        <taxon>Dothideomycetes</taxon>
        <taxon>Dothideomycetidae</taxon>
        <taxon>Mycosphaerellales</taxon>
        <taxon>Teratosphaeriaceae</taxon>
        <taxon>Teratosphaeria</taxon>
    </lineage>
</organism>
<dbReference type="Proteomes" id="UP001138500">
    <property type="component" value="Unassembled WGS sequence"/>
</dbReference>
<accession>A0A9W7SQW3</accession>